<dbReference type="Pfam" id="PF04193">
    <property type="entry name" value="PQ-loop"/>
    <property type="match status" value="2"/>
</dbReference>
<feature type="transmembrane region" description="Helical" evidence="7">
    <location>
        <begin position="218"/>
        <end position="239"/>
    </location>
</feature>
<dbReference type="GO" id="GO:0005886">
    <property type="term" value="C:plasma membrane"/>
    <property type="evidence" value="ECO:0007669"/>
    <property type="project" value="EnsemblFungi"/>
</dbReference>
<keyword evidence="3 7" id="KW-0812">Transmembrane</keyword>
<organism evidence="8 9">
    <name type="scientific">Pichia membranifaciens NRRL Y-2026</name>
    <dbReference type="NCBI Taxonomy" id="763406"/>
    <lineage>
        <taxon>Eukaryota</taxon>
        <taxon>Fungi</taxon>
        <taxon>Dikarya</taxon>
        <taxon>Ascomycota</taxon>
        <taxon>Saccharomycotina</taxon>
        <taxon>Pichiomycetes</taxon>
        <taxon>Pichiales</taxon>
        <taxon>Pichiaceae</taxon>
        <taxon>Pichia</taxon>
    </lineage>
</organism>
<evidence type="ECO:0000313" key="9">
    <source>
        <dbReference type="Proteomes" id="UP000094455"/>
    </source>
</evidence>
<evidence type="ECO:0000256" key="5">
    <source>
        <dbReference type="ARBA" id="ARBA00022989"/>
    </source>
</evidence>
<evidence type="ECO:0000313" key="8">
    <source>
        <dbReference type="EMBL" id="ODQ46811.1"/>
    </source>
</evidence>
<dbReference type="EMBL" id="KV454003">
    <property type="protein sequence ID" value="ODQ46811.1"/>
    <property type="molecule type" value="Genomic_DNA"/>
</dbReference>
<dbReference type="Gene3D" id="1.20.1280.290">
    <property type="match status" value="1"/>
</dbReference>
<dbReference type="OrthoDB" id="75720at2759"/>
<dbReference type="InterPro" id="IPR006603">
    <property type="entry name" value="PQ-loop_rpt"/>
</dbReference>
<gene>
    <name evidence="8" type="ORF">PICMEDRAFT_72846</name>
</gene>
<dbReference type="GO" id="GO:0005768">
    <property type="term" value="C:endosome"/>
    <property type="evidence" value="ECO:0007669"/>
    <property type="project" value="EnsemblFungi"/>
</dbReference>
<feature type="transmembrane region" description="Helical" evidence="7">
    <location>
        <begin position="178"/>
        <end position="198"/>
    </location>
</feature>
<evidence type="ECO:0000256" key="6">
    <source>
        <dbReference type="ARBA" id="ARBA00023136"/>
    </source>
</evidence>
<feature type="transmembrane region" description="Helical" evidence="7">
    <location>
        <begin position="143"/>
        <end position="166"/>
    </location>
</feature>
<dbReference type="PANTHER" id="PTHR13131">
    <property type="entry name" value="CYSTINOSIN"/>
    <property type="match status" value="1"/>
</dbReference>
<dbReference type="PANTHER" id="PTHR13131:SF5">
    <property type="entry name" value="CYSTINOSIN"/>
    <property type="match status" value="1"/>
</dbReference>
<proteinExistence type="predicted"/>
<dbReference type="GO" id="GO:0005774">
    <property type="term" value="C:vacuolar membrane"/>
    <property type="evidence" value="ECO:0007669"/>
    <property type="project" value="TreeGrafter"/>
</dbReference>
<feature type="transmembrane region" description="Helical" evidence="7">
    <location>
        <begin position="39"/>
        <end position="58"/>
    </location>
</feature>
<evidence type="ECO:0000256" key="4">
    <source>
        <dbReference type="ARBA" id="ARBA00022737"/>
    </source>
</evidence>
<evidence type="ECO:0000256" key="7">
    <source>
        <dbReference type="SAM" id="Phobius"/>
    </source>
</evidence>
<protein>
    <submittedName>
        <fullName evidence="8">Uncharacterized protein</fullName>
    </submittedName>
</protein>
<name>A0A1E3NL13_9ASCO</name>
<dbReference type="SMART" id="SM00679">
    <property type="entry name" value="CTNS"/>
    <property type="match status" value="2"/>
</dbReference>
<keyword evidence="5 7" id="KW-1133">Transmembrane helix</keyword>
<dbReference type="STRING" id="763406.A0A1E3NL13"/>
<keyword evidence="9" id="KW-1185">Reference proteome</keyword>
<dbReference type="AlphaFoldDB" id="A0A1E3NL13"/>
<keyword evidence="6 7" id="KW-0472">Membrane</keyword>
<accession>A0A1E3NL13</accession>
<reference evidence="8 9" key="1">
    <citation type="journal article" date="2016" name="Proc. Natl. Acad. Sci. U.S.A.">
        <title>Comparative genomics of biotechnologically important yeasts.</title>
        <authorList>
            <person name="Riley R."/>
            <person name="Haridas S."/>
            <person name="Wolfe K.H."/>
            <person name="Lopes M.R."/>
            <person name="Hittinger C.T."/>
            <person name="Goeker M."/>
            <person name="Salamov A.A."/>
            <person name="Wisecaver J.H."/>
            <person name="Long T.M."/>
            <person name="Calvey C.H."/>
            <person name="Aerts A.L."/>
            <person name="Barry K.W."/>
            <person name="Choi C."/>
            <person name="Clum A."/>
            <person name="Coughlan A.Y."/>
            <person name="Deshpande S."/>
            <person name="Douglass A.P."/>
            <person name="Hanson S.J."/>
            <person name="Klenk H.-P."/>
            <person name="LaButti K.M."/>
            <person name="Lapidus A."/>
            <person name="Lindquist E.A."/>
            <person name="Lipzen A.M."/>
            <person name="Meier-Kolthoff J.P."/>
            <person name="Ohm R.A."/>
            <person name="Otillar R.P."/>
            <person name="Pangilinan J.L."/>
            <person name="Peng Y."/>
            <person name="Rokas A."/>
            <person name="Rosa C.A."/>
            <person name="Scheuner C."/>
            <person name="Sibirny A.A."/>
            <person name="Slot J.C."/>
            <person name="Stielow J.B."/>
            <person name="Sun H."/>
            <person name="Kurtzman C.P."/>
            <person name="Blackwell M."/>
            <person name="Grigoriev I.V."/>
            <person name="Jeffries T.W."/>
        </authorList>
    </citation>
    <scope>NUCLEOTIDE SEQUENCE [LARGE SCALE GENOMIC DNA]</scope>
    <source>
        <strain evidence="8 9">NRRL Y-2026</strain>
    </source>
</reference>
<dbReference type="RefSeq" id="XP_019017924.1">
    <property type="nucleotide sequence ID" value="XM_019164309.1"/>
</dbReference>
<dbReference type="InterPro" id="IPR005282">
    <property type="entry name" value="LC_transporter"/>
</dbReference>
<dbReference type="Proteomes" id="UP000094455">
    <property type="component" value="Unassembled WGS sequence"/>
</dbReference>
<evidence type="ECO:0000256" key="3">
    <source>
        <dbReference type="ARBA" id="ARBA00022692"/>
    </source>
</evidence>
<feature type="transmembrane region" description="Helical" evidence="7">
    <location>
        <begin position="118"/>
        <end position="137"/>
    </location>
</feature>
<dbReference type="GeneID" id="30180996"/>
<evidence type="ECO:0000256" key="1">
    <source>
        <dbReference type="ARBA" id="ARBA00004127"/>
    </source>
</evidence>
<evidence type="ECO:0000256" key="2">
    <source>
        <dbReference type="ARBA" id="ARBA00022448"/>
    </source>
</evidence>
<feature type="transmembrane region" description="Helical" evidence="7">
    <location>
        <begin position="6"/>
        <end position="27"/>
    </location>
</feature>
<dbReference type="GO" id="GO:0000324">
    <property type="term" value="C:fungal-type vacuole"/>
    <property type="evidence" value="ECO:0007669"/>
    <property type="project" value="EnsemblFungi"/>
</dbReference>
<sequence length="256" mass="29880">MDFAHFCGWAYAIFWGISFYPTLYLNYTLKTSDSISLDYIVLNILGYFCYCISMYLQLYNADVRTQYQGYFEGKLPLLSNADLFYSFHGMALLLVLASQIFCGNTIWKFKNERKSFKIHTLSKMVLMLFLVFAIFSWKLGDPVFALLNFAMNLAYFKIIISLIKYIPQVLHNYRRKSMFGISRLQIIFDITGSFFSFAEFYLKSDIPIVEAIDANRGKVGITCVTSLFATIFLYQMYIYGTSRSEQRLKEKHYDLA</sequence>
<keyword evidence="2" id="KW-0813">Transport</keyword>
<keyword evidence="4" id="KW-0677">Repeat</keyword>
<dbReference type="GO" id="GO:0015184">
    <property type="term" value="F:L-cystine transmembrane transporter activity"/>
    <property type="evidence" value="ECO:0007669"/>
    <property type="project" value="EnsemblFungi"/>
</dbReference>
<comment type="subcellular location">
    <subcellularLocation>
        <location evidence="1">Endomembrane system</location>
        <topology evidence="1">Multi-pass membrane protein</topology>
    </subcellularLocation>
</comment>
<feature type="transmembrane region" description="Helical" evidence="7">
    <location>
        <begin position="83"/>
        <end position="106"/>
    </location>
</feature>